<evidence type="ECO:0000256" key="1">
    <source>
        <dbReference type="SAM" id="MobiDB-lite"/>
    </source>
</evidence>
<name>A0AAW1BAX2_CROAD</name>
<evidence type="ECO:0000259" key="3">
    <source>
        <dbReference type="Pfam" id="PF00651"/>
    </source>
</evidence>
<dbReference type="PANTHER" id="PTHR46105">
    <property type="entry name" value="AGAP004733-PA"/>
    <property type="match status" value="1"/>
</dbReference>
<dbReference type="InterPro" id="IPR000210">
    <property type="entry name" value="BTB/POZ_dom"/>
</dbReference>
<dbReference type="EMBL" id="JAOTOJ010000007">
    <property type="protein sequence ID" value="KAK9399275.1"/>
    <property type="molecule type" value="Genomic_DNA"/>
</dbReference>
<dbReference type="PANTHER" id="PTHR46105:SF30">
    <property type="entry name" value="ZINC FINGER AND BTB DOMAIN CONTAINING 49"/>
    <property type="match status" value="1"/>
</dbReference>
<dbReference type="Gene3D" id="3.30.710.10">
    <property type="entry name" value="Potassium Channel Kv1.1, Chain A"/>
    <property type="match status" value="1"/>
</dbReference>
<protein>
    <submittedName>
        <fullName evidence="4">Zinc finger and BTB domain-containing protein 49</fullName>
    </submittedName>
</protein>
<dbReference type="SUPFAM" id="SSF54695">
    <property type="entry name" value="POZ domain"/>
    <property type="match status" value="1"/>
</dbReference>
<comment type="caution">
    <text evidence="4">The sequence shown here is derived from an EMBL/GenBank/DDBJ whole genome shotgun (WGS) entry which is preliminary data.</text>
</comment>
<dbReference type="InterPro" id="IPR050457">
    <property type="entry name" value="ZnFinger_BTB_dom_contain"/>
</dbReference>
<dbReference type="Pfam" id="PF00651">
    <property type="entry name" value="BTB"/>
    <property type="match status" value="1"/>
</dbReference>
<feature type="chain" id="PRO_5043990699" evidence="2">
    <location>
        <begin position="19"/>
        <end position="273"/>
    </location>
</feature>
<feature type="signal peptide" evidence="2">
    <location>
        <begin position="1"/>
        <end position="18"/>
    </location>
</feature>
<feature type="region of interest" description="Disordered" evidence="1">
    <location>
        <begin position="222"/>
        <end position="248"/>
    </location>
</feature>
<gene>
    <name evidence="4" type="ORF">NXF25_014244</name>
</gene>
<sequence>MLLLITVATSFSSSMISGYKVFSVIVCWWSEVSPSKHIKMYWLLSANILDFPNRQDSEQTLFQNSPSQKNDVFHLDIKNVGGIGQILDYMYTAHLDLNQDNIQNLLDIAQCLQVKSLLNVTFVENVSHRLAIFRLTCVAILVRNHSFVKSAGRGLLPLETSSATLLFTLEKNRTCVTLVVEDLFVGNALQDLEICEDISEHIPGKSLIIGLLQSGPLPPIRSSASAPGSGWNGDPTGTHVAPAQPQNNEGPFSSMALWGLALKTLQNESELDH</sequence>
<dbReference type="InterPro" id="IPR011333">
    <property type="entry name" value="SKP1/BTB/POZ_sf"/>
</dbReference>
<keyword evidence="5" id="KW-1185">Reference proteome</keyword>
<dbReference type="GO" id="GO:0000981">
    <property type="term" value="F:DNA-binding transcription factor activity, RNA polymerase II-specific"/>
    <property type="evidence" value="ECO:0007669"/>
    <property type="project" value="TreeGrafter"/>
</dbReference>
<keyword evidence="2" id="KW-0732">Signal</keyword>
<proteinExistence type="predicted"/>
<dbReference type="Proteomes" id="UP001474421">
    <property type="component" value="Unassembled WGS sequence"/>
</dbReference>
<evidence type="ECO:0000313" key="5">
    <source>
        <dbReference type="Proteomes" id="UP001474421"/>
    </source>
</evidence>
<dbReference type="GO" id="GO:0000978">
    <property type="term" value="F:RNA polymerase II cis-regulatory region sequence-specific DNA binding"/>
    <property type="evidence" value="ECO:0007669"/>
    <property type="project" value="TreeGrafter"/>
</dbReference>
<reference evidence="4 5" key="1">
    <citation type="journal article" date="2024" name="Proc. Natl. Acad. Sci. U.S.A.">
        <title>The genetic regulatory architecture and epigenomic basis for age-related changes in rattlesnake venom.</title>
        <authorList>
            <person name="Hogan M.P."/>
            <person name="Holding M.L."/>
            <person name="Nystrom G.S."/>
            <person name="Colston T.J."/>
            <person name="Bartlett D.A."/>
            <person name="Mason A.J."/>
            <person name="Ellsworth S.A."/>
            <person name="Rautsaw R.M."/>
            <person name="Lawrence K.C."/>
            <person name="Strickland J.L."/>
            <person name="He B."/>
            <person name="Fraser P."/>
            <person name="Margres M.J."/>
            <person name="Gilbert D.M."/>
            <person name="Gibbs H.L."/>
            <person name="Parkinson C.L."/>
            <person name="Rokyta D.R."/>
        </authorList>
    </citation>
    <scope>NUCLEOTIDE SEQUENCE [LARGE SCALE GENOMIC DNA]</scope>
    <source>
        <strain evidence="4">DRR0105</strain>
    </source>
</reference>
<evidence type="ECO:0000313" key="4">
    <source>
        <dbReference type="EMBL" id="KAK9399275.1"/>
    </source>
</evidence>
<organism evidence="4 5">
    <name type="scientific">Crotalus adamanteus</name>
    <name type="common">Eastern diamondback rattlesnake</name>
    <dbReference type="NCBI Taxonomy" id="8729"/>
    <lineage>
        <taxon>Eukaryota</taxon>
        <taxon>Metazoa</taxon>
        <taxon>Chordata</taxon>
        <taxon>Craniata</taxon>
        <taxon>Vertebrata</taxon>
        <taxon>Euteleostomi</taxon>
        <taxon>Lepidosauria</taxon>
        <taxon>Squamata</taxon>
        <taxon>Bifurcata</taxon>
        <taxon>Unidentata</taxon>
        <taxon>Episquamata</taxon>
        <taxon>Toxicofera</taxon>
        <taxon>Serpentes</taxon>
        <taxon>Colubroidea</taxon>
        <taxon>Viperidae</taxon>
        <taxon>Crotalinae</taxon>
        <taxon>Crotalus</taxon>
    </lineage>
</organism>
<evidence type="ECO:0000256" key="2">
    <source>
        <dbReference type="SAM" id="SignalP"/>
    </source>
</evidence>
<feature type="domain" description="BTB" evidence="3">
    <location>
        <begin position="60"/>
        <end position="119"/>
    </location>
</feature>
<accession>A0AAW1BAX2</accession>
<dbReference type="AlphaFoldDB" id="A0AAW1BAX2"/>